<dbReference type="GO" id="GO:0003700">
    <property type="term" value="F:DNA-binding transcription factor activity"/>
    <property type="evidence" value="ECO:0007669"/>
    <property type="project" value="UniProtKB-UniRule"/>
</dbReference>
<gene>
    <name evidence="7 9" type="primary">mraZ</name>
    <name evidence="9" type="ORF">ACCAA_360011</name>
</gene>
<dbReference type="NCBIfam" id="TIGR00242">
    <property type="entry name" value="division/cell wall cluster transcriptional repressor MraZ"/>
    <property type="match status" value="1"/>
</dbReference>
<evidence type="ECO:0000256" key="2">
    <source>
        <dbReference type="ARBA" id="ARBA00022490"/>
    </source>
</evidence>
<dbReference type="InterPro" id="IPR038619">
    <property type="entry name" value="MraZ_sf"/>
</dbReference>
<evidence type="ECO:0000256" key="1">
    <source>
        <dbReference type="ARBA" id="ARBA00013860"/>
    </source>
</evidence>
<keyword evidence="6 7" id="KW-0804">Transcription</keyword>
<dbReference type="InterPro" id="IPR020603">
    <property type="entry name" value="MraZ_dom"/>
</dbReference>
<keyword evidence="2 7" id="KW-0963">Cytoplasm</keyword>
<feature type="domain" description="SpoVT-AbrB" evidence="8">
    <location>
        <begin position="5"/>
        <end position="51"/>
    </location>
</feature>
<dbReference type="HAMAP" id="MF_01008">
    <property type="entry name" value="MraZ"/>
    <property type="match status" value="1"/>
</dbReference>
<comment type="subcellular location">
    <subcellularLocation>
        <location evidence="7">Cytoplasm</location>
        <location evidence="7">Nucleoid</location>
    </subcellularLocation>
</comment>
<dbReference type="STRING" id="1860102.ACCAA_360011"/>
<name>A0A1A8XNU5_9PROT</name>
<dbReference type="PROSITE" id="PS51740">
    <property type="entry name" value="SPOVT_ABRB"/>
    <property type="match status" value="2"/>
</dbReference>
<dbReference type="GO" id="GO:0000976">
    <property type="term" value="F:transcription cis-regulatory region binding"/>
    <property type="evidence" value="ECO:0007669"/>
    <property type="project" value="TreeGrafter"/>
</dbReference>
<keyword evidence="4 7" id="KW-0805">Transcription regulation</keyword>
<dbReference type="PANTHER" id="PTHR34701">
    <property type="entry name" value="TRANSCRIPTIONAL REGULATOR MRAZ"/>
    <property type="match status" value="1"/>
</dbReference>
<dbReference type="CDD" id="cd16321">
    <property type="entry name" value="MraZ_C"/>
    <property type="match status" value="1"/>
</dbReference>
<dbReference type="GO" id="GO:0005737">
    <property type="term" value="C:cytoplasm"/>
    <property type="evidence" value="ECO:0007669"/>
    <property type="project" value="UniProtKB-UniRule"/>
</dbReference>
<dbReference type="Gene3D" id="3.40.1550.20">
    <property type="entry name" value="Transcriptional regulator MraZ domain"/>
    <property type="match status" value="1"/>
</dbReference>
<dbReference type="EMBL" id="FLQX01000112">
    <property type="protein sequence ID" value="SBT06839.1"/>
    <property type="molecule type" value="Genomic_DNA"/>
</dbReference>
<evidence type="ECO:0000256" key="7">
    <source>
        <dbReference type="HAMAP-Rule" id="MF_01008"/>
    </source>
</evidence>
<comment type="subunit">
    <text evidence="7">Forms oligomers.</text>
</comment>
<dbReference type="InterPro" id="IPR003444">
    <property type="entry name" value="MraZ"/>
</dbReference>
<dbReference type="InterPro" id="IPR035644">
    <property type="entry name" value="MraZ_C"/>
</dbReference>
<dbReference type="Proteomes" id="UP000199169">
    <property type="component" value="Unassembled WGS sequence"/>
</dbReference>
<evidence type="ECO:0000256" key="6">
    <source>
        <dbReference type="ARBA" id="ARBA00023163"/>
    </source>
</evidence>
<protein>
    <recommendedName>
        <fullName evidence="1 7">Transcriptional regulator MraZ</fullName>
    </recommendedName>
</protein>
<dbReference type="RefSeq" id="WP_186407374.1">
    <property type="nucleotide sequence ID" value="NZ_FLQX01000112.1"/>
</dbReference>
<evidence type="ECO:0000256" key="5">
    <source>
        <dbReference type="ARBA" id="ARBA00023125"/>
    </source>
</evidence>
<evidence type="ECO:0000313" key="9">
    <source>
        <dbReference type="EMBL" id="SBT06839.1"/>
    </source>
</evidence>
<reference evidence="9 10" key="1">
    <citation type="submission" date="2016-06" db="EMBL/GenBank/DDBJ databases">
        <authorList>
            <person name="Kjaerup R.B."/>
            <person name="Dalgaard T.S."/>
            <person name="Juul-Madsen H.R."/>
        </authorList>
    </citation>
    <scope>NUCLEOTIDE SEQUENCE [LARGE SCALE GENOMIC DNA]</scope>
    <source>
        <strain evidence="9">3</strain>
    </source>
</reference>
<comment type="similarity">
    <text evidence="7">Belongs to the MraZ family.</text>
</comment>
<dbReference type="GO" id="GO:0009295">
    <property type="term" value="C:nucleoid"/>
    <property type="evidence" value="ECO:0007669"/>
    <property type="project" value="UniProtKB-SubCell"/>
</dbReference>
<keyword evidence="3" id="KW-0677">Repeat</keyword>
<dbReference type="SUPFAM" id="SSF89447">
    <property type="entry name" value="AbrB/MazE/MraZ-like"/>
    <property type="match status" value="1"/>
</dbReference>
<dbReference type="Pfam" id="PF02381">
    <property type="entry name" value="MraZ"/>
    <property type="match status" value="2"/>
</dbReference>
<dbReference type="AlphaFoldDB" id="A0A1A8XNU5"/>
<dbReference type="GO" id="GO:2000143">
    <property type="term" value="P:negative regulation of DNA-templated transcription initiation"/>
    <property type="evidence" value="ECO:0007669"/>
    <property type="project" value="TreeGrafter"/>
</dbReference>
<evidence type="ECO:0000313" key="10">
    <source>
        <dbReference type="Proteomes" id="UP000199169"/>
    </source>
</evidence>
<feature type="domain" description="SpoVT-AbrB" evidence="8">
    <location>
        <begin position="80"/>
        <end position="123"/>
    </location>
</feature>
<dbReference type="InterPro" id="IPR035642">
    <property type="entry name" value="MraZ_N"/>
</dbReference>
<accession>A0A1A8XNU5</accession>
<proteinExistence type="inferred from homology"/>
<evidence type="ECO:0000256" key="4">
    <source>
        <dbReference type="ARBA" id="ARBA00023015"/>
    </source>
</evidence>
<organism evidence="9 10">
    <name type="scientific">Candidatus Accumulibacter aalborgensis</name>
    <dbReference type="NCBI Taxonomy" id="1860102"/>
    <lineage>
        <taxon>Bacteria</taxon>
        <taxon>Pseudomonadati</taxon>
        <taxon>Pseudomonadota</taxon>
        <taxon>Betaproteobacteria</taxon>
        <taxon>Candidatus Accumulibacter</taxon>
    </lineage>
</organism>
<evidence type="ECO:0000256" key="3">
    <source>
        <dbReference type="ARBA" id="ARBA00022737"/>
    </source>
</evidence>
<sequence>MFQGAAALSLDAKGRVAIPARHREALALAADGRLVLTAHPHRCLLLYPETAWEPIRDKVLAASSLNLQAAAIKRLLVGNAREEEMDAAGRLLIAPELRLFAQLEKQVWLVGQGSHFEIWSDAGWQQQQQVVFALDDGSLPAGLEDLAL</sequence>
<dbReference type="PANTHER" id="PTHR34701:SF1">
    <property type="entry name" value="TRANSCRIPTIONAL REGULATOR MRAZ"/>
    <property type="match status" value="1"/>
</dbReference>
<dbReference type="InterPro" id="IPR007159">
    <property type="entry name" value="SpoVT-AbrB_dom"/>
</dbReference>
<keyword evidence="5 7" id="KW-0238">DNA-binding</keyword>
<evidence type="ECO:0000259" key="8">
    <source>
        <dbReference type="PROSITE" id="PS51740"/>
    </source>
</evidence>
<dbReference type="CDD" id="cd16320">
    <property type="entry name" value="MraZ_N"/>
    <property type="match status" value="1"/>
</dbReference>
<keyword evidence="10" id="KW-1185">Reference proteome</keyword>
<dbReference type="InterPro" id="IPR037914">
    <property type="entry name" value="SpoVT-AbrB_sf"/>
</dbReference>